<reference evidence="1 2" key="1">
    <citation type="submission" date="2019-01" db="EMBL/GenBank/DDBJ databases">
        <title>Complete genome sequence of Cohnella hallensis HS21 isolated from Korean fir (Abies koreana) rhizospheric soil.</title>
        <authorList>
            <person name="Jiang L."/>
            <person name="Kang S.W."/>
            <person name="Kim S."/>
            <person name="Jung J."/>
            <person name="Kim C.Y."/>
            <person name="Kim D.H."/>
            <person name="Kim S.W."/>
            <person name="Lee J."/>
        </authorList>
    </citation>
    <scope>NUCLEOTIDE SEQUENCE [LARGE SCALE GENOMIC DNA]</scope>
    <source>
        <strain evidence="1 2">HS21</strain>
    </source>
</reference>
<dbReference type="AlphaFoldDB" id="A0A3T1DB47"/>
<keyword evidence="2" id="KW-1185">Reference proteome</keyword>
<organism evidence="1 2">
    <name type="scientific">Cohnella abietis</name>
    <dbReference type="NCBI Taxonomy" id="2507935"/>
    <lineage>
        <taxon>Bacteria</taxon>
        <taxon>Bacillati</taxon>
        <taxon>Bacillota</taxon>
        <taxon>Bacilli</taxon>
        <taxon>Bacillales</taxon>
        <taxon>Paenibacillaceae</taxon>
        <taxon>Cohnella</taxon>
    </lineage>
</organism>
<sequence length="64" mass="6440">MQLVCGAGAESRGVGNIRATCLWSGAQLAIVYATSEQLVCGAGADSRGVLNIRATSLGSGVERS</sequence>
<protein>
    <submittedName>
        <fullName evidence="1">Uncharacterized protein</fullName>
    </submittedName>
</protein>
<dbReference type="KEGG" id="cohn:KCTCHS21_46980"/>
<accession>A0A3T1DB47</accession>
<name>A0A3T1DB47_9BACL</name>
<dbReference type="EMBL" id="AP019400">
    <property type="protein sequence ID" value="BBI35299.1"/>
    <property type="molecule type" value="Genomic_DNA"/>
</dbReference>
<evidence type="ECO:0000313" key="2">
    <source>
        <dbReference type="Proteomes" id="UP000289856"/>
    </source>
</evidence>
<dbReference type="Proteomes" id="UP000289856">
    <property type="component" value="Chromosome"/>
</dbReference>
<proteinExistence type="predicted"/>
<evidence type="ECO:0000313" key="1">
    <source>
        <dbReference type="EMBL" id="BBI35299.1"/>
    </source>
</evidence>
<gene>
    <name evidence="1" type="ORF">KCTCHS21_46980</name>
</gene>